<proteinExistence type="predicted"/>
<name>A0A544Y6Z8_9ACTN</name>
<organism evidence="2 3">
    <name type="scientific">Microbispora hainanensis</name>
    <dbReference type="NCBI Taxonomy" id="568844"/>
    <lineage>
        <taxon>Bacteria</taxon>
        <taxon>Bacillati</taxon>
        <taxon>Actinomycetota</taxon>
        <taxon>Actinomycetes</taxon>
        <taxon>Streptosporangiales</taxon>
        <taxon>Streptosporangiaceae</taxon>
        <taxon>Microbispora</taxon>
    </lineage>
</organism>
<evidence type="ECO:0000313" key="3">
    <source>
        <dbReference type="Proteomes" id="UP000316541"/>
    </source>
</evidence>
<dbReference type="EMBL" id="VIRM01000070">
    <property type="protein sequence ID" value="TQS12352.1"/>
    <property type="molecule type" value="Genomic_DNA"/>
</dbReference>
<dbReference type="InterPro" id="IPR025877">
    <property type="entry name" value="MobA-like_NTP_Trfase"/>
</dbReference>
<gene>
    <name evidence="2" type="ORF">FLX08_36230</name>
</gene>
<dbReference type="RefSeq" id="WP_142624780.1">
    <property type="nucleotide sequence ID" value="NZ_VIRM01000070.1"/>
</dbReference>
<protein>
    <recommendedName>
        <fullName evidence="1">MobA-like NTP transferase domain-containing protein</fullName>
    </recommendedName>
</protein>
<evidence type="ECO:0000313" key="2">
    <source>
        <dbReference type="EMBL" id="TQS12352.1"/>
    </source>
</evidence>
<evidence type="ECO:0000259" key="1">
    <source>
        <dbReference type="Pfam" id="PF12804"/>
    </source>
</evidence>
<comment type="caution">
    <text evidence="2">The sequence shown here is derived from an EMBL/GenBank/DDBJ whole genome shotgun (WGS) entry which is preliminary data.</text>
</comment>
<dbReference type="AlphaFoldDB" id="A0A544Y6Z8"/>
<dbReference type="GO" id="GO:0016779">
    <property type="term" value="F:nucleotidyltransferase activity"/>
    <property type="evidence" value="ECO:0007669"/>
    <property type="project" value="UniProtKB-ARBA"/>
</dbReference>
<feature type="domain" description="MobA-like NTP transferase" evidence="1">
    <location>
        <begin position="3"/>
        <end position="122"/>
    </location>
</feature>
<dbReference type="SUPFAM" id="SSF53448">
    <property type="entry name" value="Nucleotide-diphospho-sugar transferases"/>
    <property type="match status" value="1"/>
</dbReference>
<dbReference type="Proteomes" id="UP000316541">
    <property type="component" value="Unassembled WGS sequence"/>
</dbReference>
<sequence length="235" mass="25071">MIAILLAGGSGTRLGRDKATLRLGGETLLQRHMRQAARAGVQRFLVIANPGNVQQIKADVAATGYRDVKVCLQEGLTADGAALTGLRRARAVGSVFVSGITDLVPDDTYERLAACPSPIAVTTAVLQSTFIGGMLTLDPDFRINRIVERPAGGCPPGAWANIWVHRINGARLVRELTATLADLGYYEISMSVLFARGHQGTAVPVEQWVPIKTPETIRQAGARFGLAVPMEETTA</sequence>
<dbReference type="InterPro" id="IPR029044">
    <property type="entry name" value="Nucleotide-diphossugar_trans"/>
</dbReference>
<dbReference type="Gene3D" id="3.90.550.10">
    <property type="entry name" value="Spore Coat Polysaccharide Biosynthesis Protein SpsA, Chain A"/>
    <property type="match status" value="1"/>
</dbReference>
<dbReference type="Pfam" id="PF12804">
    <property type="entry name" value="NTP_transf_3"/>
    <property type="match status" value="1"/>
</dbReference>
<reference evidence="2 3" key="1">
    <citation type="submission" date="2019-07" db="EMBL/GenBank/DDBJ databases">
        <title>Microbispora hainanensis DSM 45428.</title>
        <authorList>
            <person name="Thawai C."/>
        </authorList>
    </citation>
    <scope>NUCLEOTIDE SEQUENCE [LARGE SCALE GENOMIC DNA]</scope>
    <source>
        <strain evidence="2 3">DSM 45428</strain>
    </source>
</reference>
<accession>A0A544Y6Z8</accession>